<accession>A0A3Q0J3J9</accession>
<name>A0A3Q0J3J9_DIACI</name>
<dbReference type="Proteomes" id="UP000079169">
    <property type="component" value="Unplaced"/>
</dbReference>
<sequence length="127" mass="14556">MFRTNTNGECYSCCTSQSGSSSSISSFEDSEPSHLSAANVDHVDLDISNWDDESANSEEFNFCITDEWQTQLPKTYEEAIEKFRTRQNATYFIPSDTQVKYFNKRKQVKKFDFLSSRPIVDGQFDSA</sequence>
<evidence type="ECO:0000313" key="1">
    <source>
        <dbReference type="Proteomes" id="UP000079169"/>
    </source>
</evidence>
<dbReference type="KEGG" id="dci:113469495"/>
<evidence type="ECO:0000313" key="2">
    <source>
        <dbReference type="RefSeq" id="XP_026683064.1"/>
    </source>
</evidence>
<gene>
    <name evidence="2" type="primary">LOC113469495</name>
</gene>
<keyword evidence="1" id="KW-1185">Reference proteome</keyword>
<dbReference type="PaxDb" id="121845-A0A3Q0J3J9"/>
<reference evidence="2" key="1">
    <citation type="submission" date="2025-08" db="UniProtKB">
        <authorList>
            <consortium name="RefSeq"/>
        </authorList>
    </citation>
    <scope>IDENTIFICATION</scope>
</reference>
<proteinExistence type="predicted"/>
<dbReference type="GeneID" id="113469495"/>
<dbReference type="RefSeq" id="XP_026683064.1">
    <property type="nucleotide sequence ID" value="XM_026827263.1"/>
</dbReference>
<protein>
    <submittedName>
        <fullName evidence="2">Uncharacterized protein LOC113469495</fullName>
    </submittedName>
</protein>
<organism evidence="1 2">
    <name type="scientific">Diaphorina citri</name>
    <name type="common">Asian citrus psyllid</name>
    <dbReference type="NCBI Taxonomy" id="121845"/>
    <lineage>
        <taxon>Eukaryota</taxon>
        <taxon>Metazoa</taxon>
        <taxon>Ecdysozoa</taxon>
        <taxon>Arthropoda</taxon>
        <taxon>Hexapoda</taxon>
        <taxon>Insecta</taxon>
        <taxon>Pterygota</taxon>
        <taxon>Neoptera</taxon>
        <taxon>Paraneoptera</taxon>
        <taxon>Hemiptera</taxon>
        <taxon>Sternorrhyncha</taxon>
        <taxon>Psylloidea</taxon>
        <taxon>Psyllidae</taxon>
        <taxon>Diaphorininae</taxon>
        <taxon>Diaphorina</taxon>
    </lineage>
</organism>
<dbReference type="AlphaFoldDB" id="A0A3Q0J3J9"/>